<proteinExistence type="predicted"/>
<protein>
    <submittedName>
        <fullName evidence="2">Uncharacterized protein</fullName>
    </submittedName>
</protein>
<keyword evidence="1" id="KW-0812">Transmembrane</keyword>
<keyword evidence="1" id="KW-0472">Membrane</keyword>
<name>A0AAI9CTI9_9VIBR</name>
<comment type="caution">
    <text evidence="2">The sequence shown here is derived from an EMBL/GenBank/DDBJ whole genome shotgun (WGS) entry which is preliminary data.</text>
</comment>
<evidence type="ECO:0000256" key="1">
    <source>
        <dbReference type="SAM" id="Phobius"/>
    </source>
</evidence>
<feature type="transmembrane region" description="Helical" evidence="1">
    <location>
        <begin position="12"/>
        <end position="31"/>
    </location>
</feature>
<gene>
    <name evidence="2" type="ORF">RZY48_001767</name>
</gene>
<accession>A0AAI9CTI9</accession>
<evidence type="ECO:0000313" key="2">
    <source>
        <dbReference type="EMBL" id="ELN6932380.1"/>
    </source>
</evidence>
<reference evidence="2" key="1">
    <citation type="submission" date="2023-10" db="EMBL/GenBank/DDBJ databases">
        <authorList>
            <consortium name="PulseNet: The National Subtyping Network for Foodborne Disease Surveillance"/>
        </authorList>
    </citation>
    <scope>NUCLEOTIDE SEQUENCE</scope>
    <source>
        <strain evidence="2">PNUSAV004886</strain>
    </source>
</reference>
<dbReference type="Proteomes" id="UP001253463">
    <property type="component" value="Unassembled WGS sequence"/>
</dbReference>
<keyword evidence="1" id="KW-1133">Transmembrane helix</keyword>
<organism evidence="2 3">
    <name type="scientific">Vibrio navarrensis</name>
    <dbReference type="NCBI Taxonomy" id="29495"/>
    <lineage>
        <taxon>Bacteria</taxon>
        <taxon>Pseudomonadati</taxon>
        <taxon>Pseudomonadota</taxon>
        <taxon>Gammaproteobacteria</taxon>
        <taxon>Vibrionales</taxon>
        <taxon>Vibrionaceae</taxon>
        <taxon>Vibrio</taxon>
    </lineage>
</organism>
<evidence type="ECO:0000313" key="3">
    <source>
        <dbReference type="Proteomes" id="UP001253463"/>
    </source>
</evidence>
<dbReference type="AlphaFoldDB" id="A0AAI9CTI9"/>
<dbReference type="EMBL" id="ABNSCA010000003">
    <property type="protein sequence ID" value="ELN6932380.1"/>
    <property type="molecule type" value="Genomic_DNA"/>
</dbReference>
<sequence>MEIRGKKVPKLVIVVLLMHSVGFPYFIYLIATSLSIEEALVNVTQNTKYTISSRYEREKFGLEESGELGIMYDCIIQSDTKWKSVQAGKKSKIKTSGRLLLELEDIDITLNFSITDGNATKLIVSGVDENGNRLNVSPAYLKCPTSLLNEKNH</sequence>